<name>A0ABW6ZQ48_9HYPH</name>
<proteinExistence type="predicted"/>
<accession>A0ABW6ZQ48</accession>
<evidence type="ECO:0000313" key="1">
    <source>
        <dbReference type="EMBL" id="MFG1370845.1"/>
    </source>
</evidence>
<reference evidence="1 2" key="1">
    <citation type="submission" date="2024-02" db="EMBL/GenBank/DDBJ databases">
        <title>Expansion and revision of Xanthobacter and proposal of Roseixanthobacter gen. nov.</title>
        <authorList>
            <person name="Soltysiak M.P.M."/>
            <person name="Jalihal A."/>
            <person name="Ory A."/>
            <person name="Chrisophersen C."/>
            <person name="Lee A.D."/>
            <person name="Boulton J."/>
            <person name="Springer M."/>
        </authorList>
    </citation>
    <scope>NUCLEOTIDE SEQUENCE [LARGE SCALE GENOMIC DNA]</scope>
    <source>
        <strain evidence="1 2">23A</strain>
    </source>
</reference>
<dbReference type="EMBL" id="JBAFVH010000001">
    <property type="protein sequence ID" value="MFG1370845.1"/>
    <property type="molecule type" value="Genomic_DNA"/>
</dbReference>
<protein>
    <submittedName>
        <fullName evidence="1">Uncharacterized protein</fullName>
    </submittedName>
</protein>
<dbReference type="Proteomes" id="UP001604002">
    <property type="component" value="Unassembled WGS sequence"/>
</dbReference>
<organism evidence="1 2">
    <name type="scientific">Xanthobacter oligotrophicus</name>
    <dbReference type="NCBI Taxonomy" id="2607286"/>
    <lineage>
        <taxon>Bacteria</taxon>
        <taxon>Pseudomonadati</taxon>
        <taxon>Pseudomonadota</taxon>
        <taxon>Alphaproteobacteria</taxon>
        <taxon>Hyphomicrobiales</taxon>
        <taxon>Xanthobacteraceae</taxon>
        <taxon>Xanthobacter</taxon>
    </lineage>
</organism>
<dbReference type="RefSeq" id="WP_393990921.1">
    <property type="nucleotide sequence ID" value="NZ_JBAFVH010000001.1"/>
</dbReference>
<gene>
    <name evidence="1" type="ORF">V5F32_01585</name>
</gene>
<sequence length="136" mass="14730">MRFNCGEIWQSATGLRGVVTKIDDDGMKGHLVFENGEQAVLKYHGFSMPGHWQLAPSFTRPIKSAEELRAIVVQTAAQHPVWPVGMNVAVRAKERPGSWGVDSVPPPGSHIAYADAAKHAANIAFAYSCLFDLAAT</sequence>
<keyword evidence="2" id="KW-1185">Reference proteome</keyword>
<comment type="caution">
    <text evidence="1">The sequence shown here is derived from an EMBL/GenBank/DDBJ whole genome shotgun (WGS) entry which is preliminary data.</text>
</comment>
<evidence type="ECO:0000313" key="2">
    <source>
        <dbReference type="Proteomes" id="UP001604002"/>
    </source>
</evidence>